<protein>
    <submittedName>
        <fullName evidence="1">Uncharacterized protein</fullName>
    </submittedName>
</protein>
<sequence>MVPMILEGNNLGQRHRHYNSLLKEILASNEGVTPDKISNDDNDIENFLKIDIASHNRDVNYILGVLKCKDLLYVTRAIKKSRWLITDNKYSHIVNPKYLHKELFPYMMSKAKSKLVLYIRLHLRDEKRVQEFYNYYKQFDKRYATKWLQYCPLQFALHEVHDNAVHVSKSTLKRLCRKSFEFLNKYATSSQVPEWDKQAHLKEVQFLVRHNTEEFLNFTDSCRDLYSSFLKTKYLKYIMKTCPLRILNNFHHYFYAVVIALFTHTVEFKFGRFIKYIDKDLMKQFLLDSSKNQELSERFKYHDDVLLKQFLLKIEYSDRIEVIKAFYNLATDINCQGPDGLNLMFSAIENNVSFNNPRVFLWYQAMPFNVAFLEITKLIRKESNADIRLSMLETLLICAGPNFQDQSILLKYYHDRHINEPHKFKESFLNKFLSSVTYYKFDSEMWTVLDNLFCSMEVYMNSSLSVTKCVEAIVVYKTIHNQTIPEIVEKKFNFETLIFYKNKVGATESEKLFKYLYNSQIKKVQVIGSNEKEYCAIVESLKNILNLVKDWGRNLIDYPVLISKIKECTKIKKQHNWDIDLSTLYNIHKPWRRHFFEDSLMLYPSELVLLNALKHDQNLLHLYQTEVDSIRYHDMKLLQPVLTKLKIYWSDTLAKEWINNYLVRLNEIGKQKNAIQSLAVLQSQKDFLNIAKQYIPQESKINWKEADEVEYYCRKYFAKNIHKVRPIPDTDVVLWFANGDYLKFAVTALSATLANISPIDREAYASKLTNVPVSLQKHGIRMVLAKLGIEKIIPAFEKIWKSTTNPTIHTTLFLITHSLLRNQSSNTRILKLWTLLKIFIDNLTGSENPGIYKKMCNVGEVPWNIQSEYFMKGYLYFQTLPGNLAEKYSDAIISKASECTVEILDKMFIEDKILGSVDDFPSKSASVVTFFARYLLYLTDKKSIISLYERRVKPLYKTDYYSCINEKELIANLFSKLFDHITRNRTVPITLFKTLFNDFTKILSFPEDYVSLRMWELTCDLLEIFERHISEGEIISTAVLTDFGKACLKVLQRDIKLLAFPIPDFECVMRNLYFKLDFSQIHMLQIYKNMLGDQSTVESYFIVLNLLQDIEIKIYHTWYTQETEMRKELLDKLSSHPCKEVQVICRHYFHQHLPEVKLKSGEILPPDDSWK</sequence>
<evidence type="ECO:0000313" key="2">
    <source>
        <dbReference type="Proteomes" id="UP001549920"/>
    </source>
</evidence>
<reference evidence="1 2" key="1">
    <citation type="submission" date="2024-06" db="EMBL/GenBank/DDBJ databases">
        <title>A chromosome-level genome assembly of beet webworm, Loxostege sticticalis.</title>
        <authorList>
            <person name="Zhang Y."/>
        </authorList>
    </citation>
    <scope>NUCLEOTIDE SEQUENCE [LARGE SCALE GENOMIC DNA]</scope>
    <source>
        <strain evidence="1">AQ026</strain>
        <tissue evidence="1">Whole body</tissue>
    </source>
</reference>
<organism evidence="1 2">
    <name type="scientific">Loxostege sticticalis</name>
    <name type="common">Beet webworm moth</name>
    <dbReference type="NCBI Taxonomy" id="481309"/>
    <lineage>
        <taxon>Eukaryota</taxon>
        <taxon>Metazoa</taxon>
        <taxon>Ecdysozoa</taxon>
        <taxon>Arthropoda</taxon>
        <taxon>Hexapoda</taxon>
        <taxon>Insecta</taxon>
        <taxon>Pterygota</taxon>
        <taxon>Neoptera</taxon>
        <taxon>Endopterygota</taxon>
        <taxon>Lepidoptera</taxon>
        <taxon>Glossata</taxon>
        <taxon>Ditrysia</taxon>
        <taxon>Pyraloidea</taxon>
        <taxon>Crambidae</taxon>
        <taxon>Pyraustinae</taxon>
        <taxon>Loxostege</taxon>
    </lineage>
</organism>
<evidence type="ECO:0000313" key="1">
    <source>
        <dbReference type="EMBL" id="KAL0860544.1"/>
    </source>
</evidence>
<accession>A0ABR3H6W4</accession>
<dbReference type="Proteomes" id="UP001549920">
    <property type="component" value="Unassembled WGS sequence"/>
</dbReference>
<keyword evidence="2" id="KW-1185">Reference proteome</keyword>
<proteinExistence type="predicted"/>
<comment type="caution">
    <text evidence="1">The sequence shown here is derived from an EMBL/GenBank/DDBJ whole genome shotgun (WGS) entry which is preliminary data.</text>
</comment>
<name>A0ABR3H6W4_LOXSC</name>
<dbReference type="EMBL" id="JBEUOH010000025">
    <property type="protein sequence ID" value="KAL0860544.1"/>
    <property type="molecule type" value="Genomic_DNA"/>
</dbReference>
<gene>
    <name evidence="1" type="ORF">ABMA27_009915</name>
</gene>